<keyword evidence="1" id="KW-0812">Transmembrane</keyword>
<feature type="transmembrane region" description="Helical" evidence="1">
    <location>
        <begin position="300"/>
        <end position="319"/>
    </location>
</feature>
<dbReference type="EMBL" id="JACEON010000006">
    <property type="protein sequence ID" value="MBA4611744.1"/>
    <property type="molecule type" value="Genomic_DNA"/>
</dbReference>
<feature type="transmembrane region" description="Helical" evidence="1">
    <location>
        <begin position="46"/>
        <end position="63"/>
    </location>
</feature>
<reference evidence="2 3" key="2">
    <citation type="submission" date="2020-08" db="EMBL/GenBank/DDBJ databases">
        <title>Stappia taiwanensis sp. nov., isolated from a coastal thermal spring.</title>
        <authorList>
            <person name="Kampfer P."/>
        </authorList>
    </citation>
    <scope>NUCLEOTIDE SEQUENCE [LARGE SCALE GENOMIC DNA]</scope>
    <source>
        <strain evidence="2 3">DSM 23284</strain>
    </source>
</reference>
<keyword evidence="3" id="KW-1185">Reference proteome</keyword>
<comment type="caution">
    <text evidence="2">The sequence shown here is derived from an EMBL/GenBank/DDBJ whole genome shotgun (WGS) entry which is preliminary data.</text>
</comment>
<name>A0A838XXH7_9HYPH</name>
<evidence type="ECO:0000313" key="3">
    <source>
        <dbReference type="Proteomes" id="UP000559404"/>
    </source>
</evidence>
<feature type="transmembrane region" description="Helical" evidence="1">
    <location>
        <begin position="168"/>
        <end position="188"/>
    </location>
</feature>
<gene>
    <name evidence="2" type="ORF">H1W37_08790</name>
</gene>
<keyword evidence="1" id="KW-1133">Transmembrane helix</keyword>
<dbReference type="Proteomes" id="UP000559404">
    <property type="component" value="Unassembled WGS sequence"/>
</dbReference>
<feature type="transmembrane region" description="Helical" evidence="1">
    <location>
        <begin position="250"/>
        <end position="280"/>
    </location>
</feature>
<organism evidence="2 3">
    <name type="scientific">Stappia taiwanensis</name>
    <dbReference type="NCBI Taxonomy" id="992267"/>
    <lineage>
        <taxon>Bacteria</taxon>
        <taxon>Pseudomonadati</taxon>
        <taxon>Pseudomonadota</taxon>
        <taxon>Alphaproteobacteria</taxon>
        <taxon>Hyphomicrobiales</taxon>
        <taxon>Stappiaceae</taxon>
        <taxon>Stappia</taxon>
    </lineage>
</organism>
<protein>
    <recommendedName>
        <fullName evidence="4">O-Antigen ligase</fullName>
    </recommendedName>
</protein>
<dbReference type="RefSeq" id="WP_181759935.1">
    <property type="nucleotide sequence ID" value="NZ_BMCR01000005.1"/>
</dbReference>
<feature type="transmembrane region" description="Helical" evidence="1">
    <location>
        <begin position="375"/>
        <end position="400"/>
    </location>
</feature>
<keyword evidence="1" id="KW-0472">Membrane</keyword>
<evidence type="ECO:0000256" key="1">
    <source>
        <dbReference type="SAM" id="Phobius"/>
    </source>
</evidence>
<proteinExistence type="predicted"/>
<evidence type="ECO:0000313" key="2">
    <source>
        <dbReference type="EMBL" id="MBA4611744.1"/>
    </source>
</evidence>
<sequence>MSLQVMGILTFALGLLLMGRRPHWMFLFMAVSTVFGTAAAISLPALGGASILVPNLFLVFFFLRMYTGYGEGPIFSAFAPPGPGFWLLLLTVFGVLSGIFLPRLFAGMTETISVTRMFGSRNFISMVPLRPTASNITQSVYAIGGLLCFAASYTFFRQTRSVTALINAMLVLAAIDLAFALADILTYFSGTAWLMDFFRTANYGMLTDSVKGGLKRISGTFSEASAFASYTLALFAVVASLWLDRLRNAYVGLLAGALFLAVLLSTSATGLAGLVVVVGFLGVRSLGASLTNPRNGRPSFLVMGGIVALLAVLVVMVAMPQFVDRIEAYLDEILFSKANSQSGRERFQWNAAAFQTFLDTSWIGAGLGSSRASSFLLVLLSNIGVAGALLFAVFAGSVLMAPTGVLGADQGAGDAIRAVRAAKAGFAASLTTAMISGTVYDLGLLPYLLAGGAAALSRSATERQQTDARVPPLVPLNGAAWASGGGTEGRGE</sequence>
<reference evidence="2 3" key="1">
    <citation type="submission" date="2020-07" db="EMBL/GenBank/DDBJ databases">
        <authorList>
            <person name="Li M."/>
        </authorList>
    </citation>
    <scope>NUCLEOTIDE SEQUENCE [LARGE SCALE GENOMIC DNA]</scope>
    <source>
        <strain evidence="2 3">DSM 23284</strain>
    </source>
</reference>
<evidence type="ECO:0008006" key="4">
    <source>
        <dbReference type="Google" id="ProtNLM"/>
    </source>
</evidence>
<accession>A0A838XXH7</accession>
<dbReference type="AlphaFoldDB" id="A0A838XXH7"/>
<feature type="transmembrane region" description="Helical" evidence="1">
    <location>
        <begin position="224"/>
        <end position="243"/>
    </location>
</feature>
<feature type="transmembrane region" description="Helical" evidence="1">
    <location>
        <begin position="84"/>
        <end position="105"/>
    </location>
</feature>